<proteinExistence type="predicted"/>
<organism evidence="1 2">
    <name type="scientific">Roseateles depolymerans</name>
    <dbReference type="NCBI Taxonomy" id="76731"/>
    <lineage>
        <taxon>Bacteria</taxon>
        <taxon>Pseudomonadati</taxon>
        <taxon>Pseudomonadota</taxon>
        <taxon>Betaproteobacteria</taxon>
        <taxon>Burkholderiales</taxon>
        <taxon>Sphaerotilaceae</taxon>
        <taxon>Roseateles</taxon>
    </lineage>
</organism>
<keyword evidence="2" id="KW-1185">Reference proteome</keyword>
<reference evidence="1 2" key="1">
    <citation type="submission" date="2015-12" db="EMBL/GenBank/DDBJ databases">
        <title>Complete genome of Roseateles depolymerans KCTC 42856.</title>
        <authorList>
            <person name="Kim K.M."/>
        </authorList>
    </citation>
    <scope>NUCLEOTIDE SEQUENCE [LARGE SCALE GENOMIC DNA]</scope>
    <source>
        <strain evidence="1 2">KCTC 42856</strain>
    </source>
</reference>
<evidence type="ECO:0000313" key="2">
    <source>
        <dbReference type="Proteomes" id="UP000060699"/>
    </source>
</evidence>
<protein>
    <submittedName>
        <fullName evidence="1">Uncharacterized protein</fullName>
    </submittedName>
</protein>
<dbReference type="RefSeq" id="WP_058935877.1">
    <property type="nucleotide sequence ID" value="NZ_CP013729.1"/>
</dbReference>
<evidence type="ECO:0000313" key="1">
    <source>
        <dbReference type="EMBL" id="ALV07822.1"/>
    </source>
</evidence>
<accession>A0A0U3L933</accession>
<dbReference type="STRING" id="76731.RD2015_3364"/>
<dbReference type="AlphaFoldDB" id="A0A0U3L933"/>
<name>A0A0U3L933_9BURK</name>
<sequence>MFTNLNYAFRTPPYAHELDNGRTVRLTEMEQRELDRLHLKLGQISDKALAFGMQAGREATAPTEFVTHLIETLIMEIGIWMLSVDLEAIVQDDAMSQTAPKNQALLDMVGQLHPSEANLLRDSICHNGELWRGLCKLSPSVDLNPLPPIRTEQYNAMRFRFLSWINTLLRALPTASVHDTAPQAELPACKPTPQQVALVATVAQQMSRINDGGELGADIAPHLVVTLPGWPKGRPLQVLSVDGQKLQAAGPGPAPGKEPGKEPVTVLVDRTGGKHWGVCNGRQVPTPAVGDSFYRALLTSLTVPERSALLESVGGDPGDAFGDASITSLREATRQQLAGHPEQFGPLLELLQLKKTAAQR</sequence>
<dbReference type="Proteomes" id="UP000060699">
    <property type="component" value="Chromosome"/>
</dbReference>
<gene>
    <name evidence="1" type="ORF">RD2015_3364</name>
</gene>
<dbReference type="KEGG" id="rdp:RD2015_3364"/>
<dbReference type="EMBL" id="CP013729">
    <property type="protein sequence ID" value="ALV07822.1"/>
    <property type="molecule type" value="Genomic_DNA"/>
</dbReference>